<dbReference type="AlphaFoldDB" id="A0A7Z0BX10"/>
<dbReference type="EMBL" id="JACBZF010000008">
    <property type="protein sequence ID" value="NYH96862.1"/>
    <property type="molecule type" value="Genomic_DNA"/>
</dbReference>
<dbReference type="PANTHER" id="PTHR35089:SF1">
    <property type="entry name" value="CHAPERONE PROTEIN SKP"/>
    <property type="match status" value="1"/>
</dbReference>
<dbReference type="RefSeq" id="WP_179408667.1">
    <property type="nucleotide sequence ID" value="NZ_BMGF01000010.1"/>
</dbReference>
<evidence type="ECO:0000256" key="4">
    <source>
        <dbReference type="SAM" id="MobiDB-lite"/>
    </source>
</evidence>
<dbReference type="PANTHER" id="PTHR35089">
    <property type="entry name" value="CHAPERONE PROTEIN SKP"/>
    <property type="match status" value="1"/>
</dbReference>
<feature type="signal peptide" evidence="5">
    <location>
        <begin position="1"/>
        <end position="24"/>
    </location>
</feature>
<feature type="coiled-coil region" evidence="3">
    <location>
        <begin position="99"/>
        <end position="152"/>
    </location>
</feature>
<sequence>MKHFTKTALFAGLMLGAMSQPALGQSTGTIVQGIAVANLDAVVASSNAYRTAQQQRQTTYKPQIDAANAKRQQLQTQLQPLATKFNQDRQATNPNQQSLAQQAQNIQRIQEQGQQELQQILQPVALSEAYVAEQLNDQLDQAVKNAMAKRNISLVLTPSAVLAANNQAYNLNQAILDELNTLVPSVQIVPPQGWEPREVREARAAQAQAQGQAPATTAQQPQGR</sequence>
<evidence type="ECO:0000256" key="1">
    <source>
        <dbReference type="ARBA" id="ARBA00009091"/>
    </source>
</evidence>
<feature type="region of interest" description="Disordered" evidence="4">
    <location>
        <begin position="193"/>
        <end position="224"/>
    </location>
</feature>
<evidence type="ECO:0000313" key="7">
    <source>
        <dbReference type="Proteomes" id="UP000522081"/>
    </source>
</evidence>
<evidence type="ECO:0000256" key="5">
    <source>
        <dbReference type="SAM" id="SignalP"/>
    </source>
</evidence>
<dbReference type="SUPFAM" id="SSF111384">
    <property type="entry name" value="OmpH-like"/>
    <property type="match status" value="1"/>
</dbReference>
<comment type="similarity">
    <text evidence="1">Belongs to the Skp family.</text>
</comment>
<dbReference type="SMART" id="SM00935">
    <property type="entry name" value="OmpH"/>
    <property type="match status" value="1"/>
</dbReference>
<keyword evidence="7" id="KW-1185">Reference proteome</keyword>
<feature type="chain" id="PRO_5031452857" evidence="5">
    <location>
        <begin position="25"/>
        <end position="224"/>
    </location>
</feature>
<dbReference type="GO" id="GO:0051082">
    <property type="term" value="F:unfolded protein binding"/>
    <property type="evidence" value="ECO:0007669"/>
    <property type="project" value="InterPro"/>
</dbReference>
<evidence type="ECO:0000256" key="2">
    <source>
        <dbReference type="ARBA" id="ARBA00022729"/>
    </source>
</evidence>
<dbReference type="GO" id="GO:0050821">
    <property type="term" value="P:protein stabilization"/>
    <property type="evidence" value="ECO:0007669"/>
    <property type="project" value="TreeGrafter"/>
</dbReference>
<proteinExistence type="inferred from homology"/>
<accession>A0A7Z0BX10</accession>
<evidence type="ECO:0000256" key="3">
    <source>
        <dbReference type="SAM" id="Coils"/>
    </source>
</evidence>
<dbReference type="Pfam" id="PF03938">
    <property type="entry name" value="OmpH"/>
    <property type="match status" value="1"/>
</dbReference>
<organism evidence="6 7">
    <name type="scientific">Novosphingobium marinum</name>
    <dbReference type="NCBI Taxonomy" id="1514948"/>
    <lineage>
        <taxon>Bacteria</taxon>
        <taxon>Pseudomonadati</taxon>
        <taxon>Pseudomonadota</taxon>
        <taxon>Alphaproteobacteria</taxon>
        <taxon>Sphingomonadales</taxon>
        <taxon>Sphingomonadaceae</taxon>
        <taxon>Novosphingobium</taxon>
    </lineage>
</organism>
<name>A0A7Z0BX10_9SPHN</name>
<dbReference type="Proteomes" id="UP000522081">
    <property type="component" value="Unassembled WGS sequence"/>
</dbReference>
<dbReference type="InterPro" id="IPR024930">
    <property type="entry name" value="Skp_dom_sf"/>
</dbReference>
<evidence type="ECO:0000313" key="6">
    <source>
        <dbReference type="EMBL" id="NYH96862.1"/>
    </source>
</evidence>
<keyword evidence="2 5" id="KW-0732">Signal</keyword>
<dbReference type="Gene3D" id="3.30.910.20">
    <property type="entry name" value="Skp domain"/>
    <property type="match status" value="1"/>
</dbReference>
<dbReference type="InterPro" id="IPR005632">
    <property type="entry name" value="Chaperone_Skp"/>
</dbReference>
<gene>
    <name evidence="6" type="ORF">FHS75_003213</name>
</gene>
<feature type="compositionally biased region" description="Low complexity" evidence="4">
    <location>
        <begin position="204"/>
        <end position="224"/>
    </location>
</feature>
<protein>
    <submittedName>
        <fullName evidence="6">Skp family chaperone for outer membrane proteins</fullName>
    </submittedName>
</protein>
<keyword evidence="3" id="KW-0175">Coiled coil</keyword>
<reference evidence="6 7" key="1">
    <citation type="submission" date="2020-07" db="EMBL/GenBank/DDBJ databases">
        <title>Genomic Encyclopedia of Type Strains, Phase IV (KMG-IV): sequencing the most valuable type-strain genomes for metagenomic binning, comparative biology and taxonomic classification.</title>
        <authorList>
            <person name="Goeker M."/>
        </authorList>
    </citation>
    <scope>NUCLEOTIDE SEQUENCE [LARGE SCALE GENOMIC DNA]</scope>
    <source>
        <strain evidence="6 7">DSM 29043</strain>
    </source>
</reference>
<dbReference type="GO" id="GO:0005829">
    <property type="term" value="C:cytosol"/>
    <property type="evidence" value="ECO:0007669"/>
    <property type="project" value="TreeGrafter"/>
</dbReference>
<comment type="caution">
    <text evidence="6">The sequence shown here is derived from an EMBL/GenBank/DDBJ whole genome shotgun (WGS) entry which is preliminary data.</text>
</comment>